<organism evidence="1 2">
    <name type="scientific">Sporanaerobium hydrogeniformans</name>
    <dbReference type="NCBI Taxonomy" id="3072179"/>
    <lineage>
        <taxon>Bacteria</taxon>
        <taxon>Bacillati</taxon>
        <taxon>Bacillota</taxon>
        <taxon>Clostridia</taxon>
        <taxon>Lachnospirales</taxon>
        <taxon>Lachnospiraceae</taxon>
        <taxon>Sporanaerobium</taxon>
    </lineage>
</organism>
<dbReference type="EMBL" id="PEDL01000019">
    <property type="protein sequence ID" value="PHV69747.1"/>
    <property type="molecule type" value="Genomic_DNA"/>
</dbReference>
<evidence type="ECO:0000313" key="1">
    <source>
        <dbReference type="EMBL" id="PHV69747.1"/>
    </source>
</evidence>
<proteinExistence type="predicted"/>
<keyword evidence="2" id="KW-1185">Reference proteome</keyword>
<name>A0AC61D9P6_9FIRM</name>
<evidence type="ECO:0000313" key="2">
    <source>
        <dbReference type="Proteomes" id="UP000224460"/>
    </source>
</evidence>
<sequence>MIDKSIGIGSAYKDAVKAMQQAGIMMGGSDNKFNPKGNATRAEVSSMLGVISSSPSALRQLNFFIVGINHYLI</sequence>
<gene>
    <name evidence="1" type="ORF">CS063_14225</name>
</gene>
<accession>A0AC61D9P6</accession>
<protein>
    <submittedName>
        <fullName evidence="1">Uncharacterized protein</fullName>
    </submittedName>
</protein>
<dbReference type="Proteomes" id="UP000224460">
    <property type="component" value="Unassembled WGS sequence"/>
</dbReference>
<comment type="caution">
    <text evidence="1">The sequence shown here is derived from an EMBL/GenBank/DDBJ whole genome shotgun (WGS) entry which is preliminary data.</text>
</comment>
<reference evidence="1" key="1">
    <citation type="submission" date="2017-10" db="EMBL/GenBank/DDBJ databases">
        <title>Genome sequence of cellulolytic Lachnospiraceae bacterium XHS1971 isolated from hotspring sediment.</title>
        <authorList>
            <person name="Vasudevan G."/>
            <person name="Joshi A.J."/>
            <person name="Hivarkar S."/>
            <person name="Lanjekar V.B."/>
            <person name="Dhakephalkar P.K."/>
            <person name="Dagar S."/>
        </authorList>
    </citation>
    <scope>NUCLEOTIDE SEQUENCE</scope>
    <source>
        <strain evidence="1">XHS1971</strain>
    </source>
</reference>